<evidence type="ECO:0000313" key="7">
    <source>
        <dbReference type="Proteomes" id="UP000886523"/>
    </source>
</evidence>
<evidence type="ECO:0000259" key="5">
    <source>
        <dbReference type="Pfam" id="PF09745"/>
    </source>
</evidence>
<evidence type="ECO:0000256" key="4">
    <source>
        <dbReference type="SAM" id="MobiDB-lite"/>
    </source>
</evidence>
<dbReference type="Pfam" id="PF09745">
    <property type="entry name" value="NSRP1_N"/>
    <property type="match status" value="1"/>
</dbReference>
<protein>
    <recommendedName>
        <fullName evidence="5">Nuclear speckle splicing regulatory protein 1 N-terminal domain-containing protein</fullName>
    </recommendedName>
</protein>
<gene>
    <name evidence="6" type="ORF">BS47DRAFT_1378504</name>
</gene>
<feature type="compositionally biased region" description="Low complexity" evidence="4">
    <location>
        <begin position="24"/>
        <end position="33"/>
    </location>
</feature>
<feature type="coiled-coil region" evidence="3">
    <location>
        <begin position="127"/>
        <end position="157"/>
    </location>
</feature>
<feature type="region of interest" description="Disordered" evidence="4">
    <location>
        <begin position="311"/>
        <end position="358"/>
    </location>
</feature>
<evidence type="ECO:0000256" key="3">
    <source>
        <dbReference type="SAM" id="Coils"/>
    </source>
</evidence>
<accession>A0A9P6E017</accession>
<feature type="region of interest" description="Disordered" evidence="4">
    <location>
        <begin position="256"/>
        <end position="284"/>
    </location>
</feature>
<evidence type="ECO:0000256" key="2">
    <source>
        <dbReference type="ARBA" id="ARBA00023054"/>
    </source>
</evidence>
<dbReference type="Proteomes" id="UP000886523">
    <property type="component" value="Unassembled WGS sequence"/>
</dbReference>
<keyword evidence="7" id="KW-1185">Reference proteome</keyword>
<evidence type="ECO:0000313" key="6">
    <source>
        <dbReference type="EMBL" id="KAF9521121.1"/>
    </source>
</evidence>
<reference evidence="6" key="1">
    <citation type="journal article" date="2020" name="Nat. Commun.">
        <title>Large-scale genome sequencing of mycorrhizal fungi provides insights into the early evolution of symbiotic traits.</title>
        <authorList>
            <person name="Miyauchi S."/>
            <person name="Kiss E."/>
            <person name="Kuo A."/>
            <person name="Drula E."/>
            <person name="Kohler A."/>
            <person name="Sanchez-Garcia M."/>
            <person name="Morin E."/>
            <person name="Andreopoulos B."/>
            <person name="Barry K.W."/>
            <person name="Bonito G."/>
            <person name="Buee M."/>
            <person name="Carver A."/>
            <person name="Chen C."/>
            <person name="Cichocki N."/>
            <person name="Clum A."/>
            <person name="Culley D."/>
            <person name="Crous P.W."/>
            <person name="Fauchery L."/>
            <person name="Girlanda M."/>
            <person name="Hayes R.D."/>
            <person name="Keri Z."/>
            <person name="LaButti K."/>
            <person name="Lipzen A."/>
            <person name="Lombard V."/>
            <person name="Magnuson J."/>
            <person name="Maillard F."/>
            <person name="Murat C."/>
            <person name="Nolan M."/>
            <person name="Ohm R.A."/>
            <person name="Pangilinan J."/>
            <person name="Pereira M.F."/>
            <person name="Perotto S."/>
            <person name="Peter M."/>
            <person name="Pfister S."/>
            <person name="Riley R."/>
            <person name="Sitrit Y."/>
            <person name="Stielow J.B."/>
            <person name="Szollosi G."/>
            <person name="Zifcakova L."/>
            <person name="Stursova M."/>
            <person name="Spatafora J.W."/>
            <person name="Tedersoo L."/>
            <person name="Vaario L.M."/>
            <person name="Yamada A."/>
            <person name="Yan M."/>
            <person name="Wang P."/>
            <person name="Xu J."/>
            <person name="Bruns T."/>
            <person name="Baldrian P."/>
            <person name="Vilgalys R."/>
            <person name="Dunand C."/>
            <person name="Henrissat B."/>
            <person name="Grigoriev I.V."/>
            <person name="Hibbett D."/>
            <person name="Nagy L.G."/>
            <person name="Martin F.M."/>
        </authorList>
    </citation>
    <scope>NUCLEOTIDE SEQUENCE</scope>
    <source>
        <strain evidence="6">UP504</strain>
    </source>
</reference>
<keyword evidence="2 3" id="KW-0175">Coiled coil</keyword>
<dbReference type="PANTHER" id="PTHR47845:SF1">
    <property type="entry name" value="NUCLEAR SPECKLE SPLICING REGULATORY PROTEIN 1 HOMOLOG"/>
    <property type="match status" value="1"/>
</dbReference>
<sequence length="358" mass="40549">MLLPRQSTSSALDVNRHLAAQNISTSTSGGSLSRTAKRKMQQELAVDPTVYQYDEVFDRMKEAQIKAKTTKEQESQERKPKYIGALLTTAATRKLDYIRAEEKLIQREREMEGNEFADKEKFVTQAYKDQMAEVRRAEEEEKKREELERSKKGTTGMTHFYRELLQKSEVEHAATVAAMSSSSGVKGPTLPNEPVNLTISKPLKPAVKSDALLAHLAREEGKQIELNDDNQIVDKRELLSAGLNLSGVNTRRLGGLLSSRSKGGQSEPVETHRAAGTAASKKEIRERQARLLERQLAEEQERIAQIKEMREAEERERVVKKRNNEEEVQSARQRYLERKRRKVEAESTETSPTVADTG</sequence>
<evidence type="ECO:0000256" key="1">
    <source>
        <dbReference type="ARBA" id="ARBA00010126"/>
    </source>
</evidence>
<dbReference type="InterPro" id="IPR018612">
    <property type="entry name" value="NSRP1_N"/>
</dbReference>
<dbReference type="GO" id="GO:0000381">
    <property type="term" value="P:regulation of alternative mRNA splicing, via spliceosome"/>
    <property type="evidence" value="ECO:0007669"/>
    <property type="project" value="InterPro"/>
</dbReference>
<name>A0A9P6E017_9AGAM</name>
<dbReference type="OrthoDB" id="446635at2759"/>
<dbReference type="InterPro" id="IPR053246">
    <property type="entry name" value="NS_splicing_regulatory_protein"/>
</dbReference>
<dbReference type="PANTHER" id="PTHR47845">
    <property type="entry name" value="NUCLEAR SPECKLE SPLICING REGULATORY PROTEIN 1 HOMOLOG"/>
    <property type="match status" value="1"/>
</dbReference>
<comment type="caution">
    <text evidence="6">The sequence shown here is derived from an EMBL/GenBank/DDBJ whole genome shotgun (WGS) entry which is preliminary data.</text>
</comment>
<feature type="region of interest" description="Disordered" evidence="4">
    <location>
        <begin position="20"/>
        <end position="40"/>
    </location>
</feature>
<feature type="domain" description="Nuclear speckle splicing regulatory protein 1 N-terminal" evidence="5">
    <location>
        <begin position="37"/>
        <end position="154"/>
    </location>
</feature>
<dbReference type="AlphaFoldDB" id="A0A9P6E017"/>
<organism evidence="6 7">
    <name type="scientific">Hydnum rufescens UP504</name>
    <dbReference type="NCBI Taxonomy" id="1448309"/>
    <lineage>
        <taxon>Eukaryota</taxon>
        <taxon>Fungi</taxon>
        <taxon>Dikarya</taxon>
        <taxon>Basidiomycota</taxon>
        <taxon>Agaricomycotina</taxon>
        <taxon>Agaricomycetes</taxon>
        <taxon>Cantharellales</taxon>
        <taxon>Hydnaceae</taxon>
        <taxon>Hydnum</taxon>
    </lineage>
</organism>
<comment type="similarity">
    <text evidence="1">Belongs to the NSRP1 family.</text>
</comment>
<dbReference type="EMBL" id="MU128909">
    <property type="protein sequence ID" value="KAF9521121.1"/>
    <property type="molecule type" value="Genomic_DNA"/>
</dbReference>
<feature type="compositionally biased region" description="Basic and acidic residues" evidence="4">
    <location>
        <begin position="311"/>
        <end position="325"/>
    </location>
</feature>
<feature type="compositionally biased region" description="Polar residues" evidence="4">
    <location>
        <begin position="348"/>
        <end position="358"/>
    </location>
</feature>
<proteinExistence type="inferred from homology"/>